<organism evidence="3 4">
    <name type="scientific">Dissostichus eleginoides</name>
    <name type="common">Patagonian toothfish</name>
    <name type="synonym">Dissostichus amissus</name>
    <dbReference type="NCBI Taxonomy" id="100907"/>
    <lineage>
        <taxon>Eukaryota</taxon>
        <taxon>Metazoa</taxon>
        <taxon>Chordata</taxon>
        <taxon>Craniata</taxon>
        <taxon>Vertebrata</taxon>
        <taxon>Euteleostomi</taxon>
        <taxon>Actinopterygii</taxon>
        <taxon>Neopterygii</taxon>
        <taxon>Teleostei</taxon>
        <taxon>Neoteleostei</taxon>
        <taxon>Acanthomorphata</taxon>
        <taxon>Eupercaria</taxon>
        <taxon>Perciformes</taxon>
        <taxon>Notothenioidei</taxon>
        <taxon>Nototheniidae</taxon>
        <taxon>Dissostichus</taxon>
    </lineage>
</organism>
<keyword evidence="3" id="KW-0131">Cell cycle</keyword>
<proteinExistence type="predicted"/>
<keyword evidence="4" id="KW-1185">Reference proteome</keyword>
<dbReference type="GO" id="GO:0000981">
    <property type="term" value="F:DNA-binding transcription factor activity, RNA polymerase II-specific"/>
    <property type="evidence" value="ECO:0007669"/>
    <property type="project" value="TreeGrafter"/>
</dbReference>
<evidence type="ECO:0000256" key="1">
    <source>
        <dbReference type="ARBA" id="ARBA00023125"/>
    </source>
</evidence>
<dbReference type="AlphaFoldDB" id="A0AAD9CQQ6"/>
<dbReference type="EMBL" id="JASDAP010000003">
    <property type="protein sequence ID" value="KAK1905401.1"/>
    <property type="molecule type" value="Genomic_DNA"/>
</dbReference>
<dbReference type="PANTHER" id="PTHR45885:SF1">
    <property type="entry name" value="CELL DIVISION CYCLE 5-LIKE PROTEIN"/>
    <property type="match status" value="1"/>
</dbReference>
<sequence>MTAEARRAAKLEKKLKILLGGFQSRALGLLKQHNEIWEQVEQSATELKTFDQLKKQEDTAIPRRKEALREDVERQMERERELQHRYGELMMEREEFINSEQKY</sequence>
<dbReference type="InterPro" id="IPR047242">
    <property type="entry name" value="CDC5L/Cef1"/>
</dbReference>
<keyword evidence="2" id="KW-0539">Nucleus</keyword>
<evidence type="ECO:0000313" key="3">
    <source>
        <dbReference type="EMBL" id="KAK1905401.1"/>
    </source>
</evidence>
<dbReference type="Proteomes" id="UP001228049">
    <property type="component" value="Unassembled WGS sequence"/>
</dbReference>
<reference evidence="3" key="1">
    <citation type="submission" date="2023-04" db="EMBL/GenBank/DDBJ databases">
        <title>Chromosome-level genome of Chaenocephalus aceratus.</title>
        <authorList>
            <person name="Park H."/>
        </authorList>
    </citation>
    <scope>NUCLEOTIDE SEQUENCE</scope>
    <source>
        <strain evidence="3">DE</strain>
        <tissue evidence="3">Muscle</tissue>
    </source>
</reference>
<dbReference type="GO" id="GO:0000398">
    <property type="term" value="P:mRNA splicing, via spliceosome"/>
    <property type="evidence" value="ECO:0007669"/>
    <property type="project" value="InterPro"/>
</dbReference>
<comment type="caution">
    <text evidence="3">The sequence shown here is derived from an EMBL/GenBank/DDBJ whole genome shotgun (WGS) entry which is preliminary data.</text>
</comment>
<name>A0AAD9CQQ6_DISEL</name>
<gene>
    <name evidence="3" type="ORF">KUDE01_012583</name>
</gene>
<evidence type="ECO:0000256" key="2">
    <source>
        <dbReference type="ARBA" id="ARBA00023242"/>
    </source>
</evidence>
<evidence type="ECO:0000313" key="4">
    <source>
        <dbReference type="Proteomes" id="UP001228049"/>
    </source>
</evidence>
<dbReference type="GO" id="GO:0000974">
    <property type="term" value="C:Prp19 complex"/>
    <property type="evidence" value="ECO:0007669"/>
    <property type="project" value="InterPro"/>
</dbReference>
<dbReference type="GO" id="GO:0051301">
    <property type="term" value="P:cell division"/>
    <property type="evidence" value="ECO:0007669"/>
    <property type="project" value="UniProtKB-KW"/>
</dbReference>
<protein>
    <submittedName>
        <fullName evidence="3">Cell division cycle 5-like protein</fullName>
    </submittedName>
</protein>
<keyword evidence="1" id="KW-0238">DNA-binding</keyword>
<dbReference type="PANTHER" id="PTHR45885">
    <property type="entry name" value="CELL DIVISION CYCLE 5-LIKE PROTEIN"/>
    <property type="match status" value="1"/>
</dbReference>
<dbReference type="GO" id="GO:0000977">
    <property type="term" value="F:RNA polymerase II transcription regulatory region sequence-specific DNA binding"/>
    <property type="evidence" value="ECO:0007669"/>
    <property type="project" value="TreeGrafter"/>
</dbReference>
<accession>A0AAD9CQQ6</accession>
<dbReference type="GO" id="GO:0005681">
    <property type="term" value="C:spliceosomal complex"/>
    <property type="evidence" value="ECO:0007669"/>
    <property type="project" value="TreeGrafter"/>
</dbReference>
<keyword evidence="3" id="KW-0132">Cell division</keyword>